<dbReference type="SMART" id="SM00248">
    <property type="entry name" value="ANK"/>
    <property type="match status" value="9"/>
</dbReference>
<dbReference type="Proteomes" id="UP000605986">
    <property type="component" value="Unassembled WGS sequence"/>
</dbReference>
<evidence type="ECO:0000313" key="5">
    <source>
        <dbReference type="Proteomes" id="UP000605986"/>
    </source>
</evidence>
<evidence type="ECO:0000313" key="4">
    <source>
        <dbReference type="EMBL" id="KAF4454934.1"/>
    </source>
</evidence>
<dbReference type="AlphaFoldDB" id="A0A8H4NXL7"/>
<feature type="repeat" description="ANK" evidence="3">
    <location>
        <begin position="210"/>
        <end position="242"/>
    </location>
</feature>
<organism evidence="4 5">
    <name type="scientific">Fusarium austroafricanum</name>
    <dbReference type="NCBI Taxonomy" id="2364996"/>
    <lineage>
        <taxon>Eukaryota</taxon>
        <taxon>Fungi</taxon>
        <taxon>Dikarya</taxon>
        <taxon>Ascomycota</taxon>
        <taxon>Pezizomycotina</taxon>
        <taxon>Sordariomycetes</taxon>
        <taxon>Hypocreomycetidae</taxon>
        <taxon>Hypocreales</taxon>
        <taxon>Nectriaceae</taxon>
        <taxon>Fusarium</taxon>
        <taxon>Fusarium concolor species complex</taxon>
    </lineage>
</organism>
<dbReference type="Pfam" id="PF12796">
    <property type="entry name" value="Ank_2"/>
    <property type="match status" value="2"/>
</dbReference>
<keyword evidence="2 3" id="KW-0040">ANK repeat</keyword>
<comment type="caution">
    <text evidence="4">The sequence shown here is derived from an EMBL/GenBank/DDBJ whole genome shotgun (WGS) entry which is preliminary data.</text>
</comment>
<dbReference type="EMBL" id="JAADJG010000110">
    <property type="protein sequence ID" value="KAF4454934.1"/>
    <property type="molecule type" value="Genomic_DNA"/>
</dbReference>
<name>A0A8H4NXL7_9HYPO</name>
<proteinExistence type="predicted"/>
<dbReference type="OrthoDB" id="5130968at2759"/>
<reference evidence="4" key="1">
    <citation type="submission" date="2020-01" db="EMBL/GenBank/DDBJ databases">
        <title>Identification and distribution of gene clusters putatively required for synthesis of sphingolipid metabolism inhibitors in phylogenetically diverse species of the filamentous fungus Fusarium.</title>
        <authorList>
            <person name="Kim H.-S."/>
            <person name="Busman M."/>
            <person name="Brown D.W."/>
            <person name="Divon H."/>
            <person name="Uhlig S."/>
            <person name="Proctor R.H."/>
        </authorList>
    </citation>
    <scope>NUCLEOTIDE SEQUENCE</scope>
    <source>
        <strain evidence="4">NRRL 53441</strain>
    </source>
</reference>
<sequence length="543" mass="60497">MIRSLPTVNIIPESSDAIRIASSGSATDLQALIKSGTVSPTDRSADGWTLLMNATYYGKREVMDFLVRIKAALAAREDFGRQAVHFAIIRSFCVGASEMDKQQYLRFPNWRDAWDEFDFTSIHAAALGNYPPDDKERPPLAALIEFSDSLNNLPPRPNWSKIRSQYSGRSLLFIGVIDLFRKAECEQRQVLGSKFYKVYVDLINECDALQRWTPFHWATYAGRDDSMRTLLQHGANPFVTTPMGRNSLHQAAESTRPAIVKIILDIPPDPGLGWFDIDLQDIWGETPLHIAIYRQSPELVRRLLDKGARRDLPTKDGGYVPLHYAANLAPGECQNELVRLLSADGGPHINAPDDNGCPPLFSLLGNPVAFKILLRASADLGLLDRDGLSVIHHACAGNYTESLDILLSSPLLPRGLPLQPNKAGDIPLAHAIKCQSIAAAKRMLKAFGPGDLVFKNGRSLVHRAIEAGDADFLDACFQEPSFRRGTETREGWTTKQLAARLGRFEGKIKDLILQYESYSRTDREISQAEIRAQARMDYFAIIR</sequence>
<dbReference type="PANTHER" id="PTHR24198:SF165">
    <property type="entry name" value="ANKYRIN REPEAT-CONTAINING PROTEIN-RELATED"/>
    <property type="match status" value="1"/>
</dbReference>
<evidence type="ECO:0000256" key="2">
    <source>
        <dbReference type="ARBA" id="ARBA00023043"/>
    </source>
</evidence>
<accession>A0A8H4NXL7</accession>
<keyword evidence="1" id="KW-0677">Repeat</keyword>
<dbReference type="Gene3D" id="1.25.40.20">
    <property type="entry name" value="Ankyrin repeat-containing domain"/>
    <property type="match status" value="3"/>
</dbReference>
<evidence type="ECO:0000256" key="1">
    <source>
        <dbReference type="ARBA" id="ARBA00022737"/>
    </source>
</evidence>
<protein>
    <submittedName>
        <fullName evidence="4">Ankyrin repeat protein</fullName>
    </submittedName>
</protein>
<evidence type="ECO:0000256" key="3">
    <source>
        <dbReference type="PROSITE-ProRule" id="PRU00023"/>
    </source>
</evidence>
<dbReference type="PROSITE" id="PS50088">
    <property type="entry name" value="ANK_REPEAT"/>
    <property type="match status" value="2"/>
</dbReference>
<keyword evidence="5" id="KW-1185">Reference proteome</keyword>
<dbReference type="InterPro" id="IPR036770">
    <property type="entry name" value="Ankyrin_rpt-contain_sf"/>
</dbReference>
<dbReference type="PROSITE" id="PS50297">
    <property type="entry name" value="ANK_REP_REGION"/>
    <property type="match status" value="2"/>
</dbReference>
<gene>
    <name evidence="4" type="ORF">F53441_2643</name>
</gene>
<feature type="repeat" description="ANK" evidence="3">
    <location>
        <begin position="283"/>
        <end position="315"/>
    </location>
</feature>
<dbReference type="PANTHER" id="PTHR24198">
    <property type="entry name" value="ANKYRIN REPEAT AND PROTEIN KINASE DOMAIN-CONTAINING PROTEIN"/>
    <property type="match status" value="1"/>
</dbReference>
<dbReference type="InterPro" id="IPR002110">
    <property type="entry name" value="Ankyrin_rpt"/>
</dbReference>
<dbReference type="SUPFAM" id="SSF48403">
    <property type="entry name" value="Ankyrin repeat"/>
    <property type="match status" value="2"/>
</dbReference>